<evidence type="ECO:0000256" key="1">
    <source>
        <dbReference type="SAM" id="MobiDB-lite"/>
    </source>
</evidence>
<feature type="region of interest" description="Disordered" evidence="1">
    <location>
        <begin position="239"/>
        <end position="294"/>
    </location>
</feature>
<gene>
    <name evidence="2" type="ORF">G6011_11262</name>
</gene>
<sequence length="294" mass="32848">MLTSADEKDRELYYNSLSLLIQQRHDNGVKKPDALHGVNETFRTMPHGDSLDGGKSSPLSEGNSSALIGNGSTASAGTKSTTPLVRGCPARKSSVSQTLSAAGAVHQNKELAYSLRIRTHLSVGFKEKLLHLVFDLTCTLPNTYDNVDLLVSLEVQRNYEPTRLKTTRAIKITWSFPFPICEVVFNKDIKAKAQDEDGYEYFKNNYNHGKEIKHQHFPPIEDGRGCYFSLTKVRFPEDRYHSSPNTSDKDPWAPSPKAESFRLHAHPDNLEPSNMLEKVGAGEWTESDPLDSLL</sequence>
<accession>A0AAD4ID62</accession>
<dbReference type="AlphaFoldDB" id="A0AAD4ID62"/>
<comment type="caution">
    <text evidence="2">The sequence shown here is derived from an EMBL/GenBank/DDBJ whole genome shotgun (WGS) entry which is preliminary data.</text>
</comment>
<protein>
    <submittedName>
        <fullName evidence="2">Uncharacterized protein</fullName>
    </submittedName>
</protein>
<feature type="compositionally biased region" description="Basic and acidic residues" evidence="1">
    <location>
        <begin position="259"/>
        <end position="269"/>
    </location>
</feature>
<feature type="compositionally biased region" description="Acidic residues" evidence="1">
    <location>
        <begin position="285"/>
        <end position="294"/>
    </location>
</feature>
<dbReference type="Proteomes" id="UP001199106">
    <property type="component" value="Unassembled WGS sequence"/>
</dbReference>
<feature type="compositionally biased region" description="Basic and acidic residues" evidence="1">
    <location>
        <begin position="239"/>
        <end position="251"/>
    </location>
</feature>
<proteinExistence type="predicted"/>
<reference evidence="2" key="1">
    <citation type="submission" date="2021-07" db="EMBL/GenBank/DDBJ databases">
        <title>Genome Resource of American Ginseng Black Spot Pathogen Alternaria panax.</title>
        <authorList>
            <person name="Qiu C."/>
            <person name="Wang W."/>
            <person name="Liu Z."/>
        </authorList>
    </citation>
    <scope>NUCLEOTIDE SEQUENCE</scope>
    <source>
        <strain evidence="2">BNCC115425</strain>
    </source>
</reference>
<name>A0AAD4ID62_9PLEO</name>
<organism evidence="2 3">
    <name type="scientific">Alternaria panax</name>
    <dbReference type="NCBI Taxonomy" id="48097"/>
    <lineage>
        <taxon>Eukaryota</taxon>
        <taxon>Fungi</taxon>
        <taxon>Dikarya</taxon>
        <taxon>Ascomycota</taxon>
        <taxon>Pezizomycotina</taxon>
        <taxon>Dothideomycetes</taxon>
        <taxon>Pleosporomycetidae</taxon>
        <taxon>Pleosporales</taxon>
        <taxon>Pleosporineae</taxon>
        <taxon>Pleosporaceae</taxon>
        <taxon>Alternaria</taxon>
        <taxon>Alternaria sect. Panax</taxon>
    </lineage>
</organism>
<evidence type="ECO:0000313" key="2">
    <source>
        <dbReference type="EMBL" id="KAG9192528.1"/>
    </source>
</evidence>
<feature type="compositionally biased region" description="Polar residues" evidence="1">
    <location>
        <begin position="57"/>
        <end position="67"/>
    </location>
</feature>
<feature type="region of interest" description="Disordered" evidence="1">
    <location>
        <begin position="40"/>
        <end position="87"/>
    </location>
</feature>
<feature type="compositionally biased region" description="Low complexity" evidence="1">
    <location>
        <begin position="71"/>
        <end position="82"/>
    </location>
</feature>
<evidence type="ECO:0000313" key="3">
    <source>
        <dbReference type="Proteomes" id="UP001199106"/>
    </source>
</evidence>
<keyword evidence="3" id="KW-1185">Reference proteome</keyword>
<dbReference type="EMBL" id="JAANER010000003">
    <property type="protein sequence ID" value="KAG9192528.1"/>
    <property type="molecule type" value="Genomic_DNA"/>
</dbReference>